<reference evidence="1 2" key="1">
    <citation type="journal article" date="2013" name="Gut Pathog.">
        <title>Draft genome of Ochrobactrum intermedium strain M86 isolated from non-ulcer dyspeptic individual from India.</title>
        <authorList>
            <person name="Kulkarni G."/>
            <person name="Dhotre D."/>
            <person name="Dharne M."/>
            <person name="Shetty S."/>
            <person name="Chowdhury S."/>
            <person name="Misra V."/>
            <person name="Misra S."/>
            <person name="Patole M."/>
            <person name="Shouche Y."/>
        </authorList>
    </citation>
    <scope>NUCLEOTIDE SEQUENCE [LARGE SCALE GENOMIC DNA]</scope>
    <source>
        <strain evidence="1 2">M86</strain>
    </source>
</reference>
<dbReference type="Proteomes" id="UP000011971">
    <property type="component" value="Unassembled WGS sequence"/>
</dbReference>
<dbReference type="EMBL" id="AOGE01000053">
    <property type="protein sequence ID" value="ELT47489.1"/>
    <property type="molecule type" value="Genomic_DNA"/>
</dbReference>
<evidence type="ECO:0000313" key="1">
    <source>
        <dbReference type="EMBL" id="ELT47489.1"/>
    </source>
</evidence>
<evidence type="ECO:0000313" key="2">
    <source>
        <dbReference type="Proteomes" id="UP000011971"/>
    </source>
</evidence>
<comment type="caution">
    <text evidence="1">The sequence shown here is derived from an EMBL/GenBank/DDBJ whole genome shotgun (WGS) entry which is preliminary data.</text>
</comment>
<accession>M5JTT0</accession>
<name>M5JTT0_9HYPH</name>
<proteinExistence type="predicted"/>
<dbReference type="AlphaFoldDB" id="M5JTT0"/>
<dbReference type="RefSeq" id="WP_006472591.1">
    <property type="nucleotide sequence ID" value="NZ_AOGE01000053.1"/>
</dbReference>
<gene>
    <name evidence="1" type="ORF">D584_19593</name>
</gene>
<sequence>MKRTVRTSRLKEGSLVSKLLTLRPGETFYLDDTRDAPGGRQLSGAIQAAMIKSRTLTDRRFITSRWTAVQPSPACAKPILAITRVDSVAFWQP</sequence>
<organism evidence="1 2">
    <name type="scientific">Brucella intermedia M86</name>
    <dbReference type="NCBI Taxonomy" id="1234597"/>
    <lineage>
        <taxon>Bacteria</taxon>
        <taxon>Pseudomonadati</taxon>
        <taxon>Pseudomonadota</taxon>
        <taxon>Alphaproteobacteria</taxon>
        <taxon>Hyphomicrobiales</taxon>
        <taxon>Brucellaceae</taxon>
        <taxon>Brucella/Ochrobactrum group</taxon>
        <taxon>Brucella</taxon>
    </lineage>
</organism>
<dbReference type="OrthoDB" id="9865972at2"/>
<dbReference type="PATRIC" id="fig|1234597.4.peg.4050"/>
<protein>
    <submittedName>
        <fullName evidence="1">Uncharacterized protein</fullName>
    </submittedName>
</protein>